<accession>A7IUY6</accession>
<evidence type="ECO:0000313" key="2">
    <source>
        <dbReference type="Proteomes" id="UP000246715"/>
    </source>
</evidence>
<sequence length="105" mass="11995">MTFHDWSWVSEEPLSEHKLVLKRTEELAVRKYIYDSIGKRGEFAVYFEDLKFSSPMCLVHGSGHIVFNGTVITFEVKKEHTVLYSSDQKSLVNIVVTAVDALLDS</sequence>
<organismHost>
    <name type="scientific">Paramecium bursaria</name>
    <dbReference type="NCBI Taxonomy" id="74790"/>
</organismHost>
<dbReference type="Proteomes" id="UP000246715">
    <property type="component" value="Segment"/>
</dbReference>
<organism evidence="1 2">
    <name type="scientific">Paramecium bursaria Chlorella virus MT325</name>
    <name type="common">PBCV-MT325</name>
    <dbReference type="NCBI Taxonomy" id="346932"/>
    <lineage>
        <taxon>Viruses</taxon>
        <taxon>Varidnaviria</taxon>
        <taxon>Bamfordvirae</taxon>
        <taxon>Nucleocytoviricota</taxon>
        <taxon>Megaviricetes</taxon>
        <taxon>Algavirales</taxon>
        <taxon>Phycodnaviridae</taxon>
        <taxon>Chlorovirus</taxon>
        <taxon>Chlorovirus conductrix</taxon>
        <taxon>Paramecium bursaria Chlorella virus A1</taxon>
    </lineage>
</organism>
<reference evidence="1 2" key="1">
    <citation type="journal article" date="2007" name="Virology">
        <title>Sequence and annotation of the 314-kb MT325 and the 321-kb FR483 viruses that infect Chlorella Pbi.</title>
        <authorList>
            <person name="Fitzgerald L.A."/>
            <person name="Graves M.V."/>
            <person name="Li X."/>
            <person name="Feldblyum T."/>
            <person name="Hartigan J."/>
            <person name="Van Etten J.L."/>
        </authorList>
    </citation>
    <scope>NUCLEOTIDE SEQUENCE [LARGE SCALE GENOMIC DNA]</scope>
    <source>
        <strain evidence="1 2">MT325</strain>
    </source>
</reference>
<proteinExistence type="predicted"/>
<evidence type="ECO:0000313" key="1">
    <source>
        <dbReference type="EMBL" id="ABT14160.1"/>
    </source>
</evidence>
<protein>
    <submittedName>
        <fullName evidence="1">Uncharacterized protein M606R</fullName>
    </submittedName>
</protein>
<name>A7IUY6_PBCVM</name>
<gene>
    <name evidence="1" type="primary">M606R</name>
    <name evidence="1" type="ORF">MT325_M606R</name>
</gene>
<dbReference type="EMBL" id="DQ491001">
    <property type="protein sequence ID" value="ABT14160.1"/>
    <property type="molecule type" value="Genomic_DNA"/>
</dbReference>